<dbReference type="InterPro" id="IPR005182">
    <property type="entry name" value="YdbS-like_PH"/>
</dbReference>
<evidence type="ECO:0000256" key="1">
    <source>
        <dbReference type="SAM" id="Phobius"/>
    </source>
</evidence>
<reference evidence="3 4" key="1">
    <citation type="submission" date="2017-03" db="EMBL/GenBank/DDBJ databases">
        <title>Genome analysis of strain PAMC 26510.</title>
        <authorList>
            <person name="Oh H.-M."/>
            <person name="Yang J.-A."/>
        </authorList>
    </citation>
    <scope>NUCLEOTIDE SEQUENCE [LARGE SCALE GENOMIC DNA]</scope>
    <source>
        <strain evidence="3 4">PAMC 26510</strain>
    </source>
</reference>
<dbReference type="EMBL" id="NBTY01000176">
    <property type="protein sequence ID" value="OTP68163.1"/>
    <property type="molecule type" value="Genomic_DNA"/>
</dbReference>
<comment type="caution">
    <text evidence="3">The sequence shown here is derived from an EMBL/GenBank/DDBJ whole genome shotgun (WGS) entry which is preliminary data.</text>
</comment>
<dbReference type="Proteomes" id="UP000194546">
    <property type="component" value="Unassembled WGS sequence"/>
</dbReference>
<accession>A0A242MBQ3</accession>
<protein>
    <recommendedName>
        <fullName evidence="2">YdbS-like PH domain-containing protein</fullName>
    </recommendedName>
</protein>
<feature type="transmembrane region" description="Helical" evidence="1">
    <location>
        <begin position="37"/>
        <end position="59"/>
    </location>
</feature>
<feature type="transmembrane region" description="Helical" evidence="1">
    <location>
        <begin position="12"/>
        <end position="31"/>
    </location>
</feature>
<evidence type="ECO:0000313" key="3">
    <source>
        <dbReference type="EMBL" id="OTP68163.1"/>
    </source>
</evidence>
<evidence type="ECO:0000259" key="2">
    <source>
        <dbReference type="Pfam" id="PF03703"/>
    </source>
</evidence>
<keyword evidence="1" id="KW-1133">Transmembrane helix</keyword>
<dbReference type="AlphaFoldDB" id="A0A242MBQ3"/>
<feature type="domain" description="YdbS-like PH" evidence="2">
    <location>
        <begin position="66"/>
        <end position="141"/>
    </location>
</feature>
<proteinExistence type="predicted"/>
<organism evidence="3 4">
    <name type="scientific">Caballeronia sordidicola</name>
    <name type="common">Burkholderia sordidicola</name>
    <dbReference type="NCBI Taxonomy" id="196367"/>
    <lineage>
        <taxon>Bacteria</taxon>
        <taxon>Pseudomonadati</taxon>
        <taxon>Pseudomonadota</taxon>
        <taxon>Betaproteobacteria</taxon>
        <taxon>Burkholderiales</taxon>
        <taxon>Burkholderiaceae</taxon>
        <taxon>Caballeronia</taxon>
    </lineage>
</organism>
<dbReference type="Pfam" id="PF03703">
    <property type="entry name" value="bPH_2"/>
    <property type="match status" value="1"/>
</dbReference>
<keyword evidence="1" id="KW-0472">Membrane</keyword>
<evidence type="ECO:0000313" key="4">
    <source>
        <dbReference type="Proteomes" id="UP000194546"/>
    </source>
</evidence>
<name>A0A242MBQ3_CABSO</name>
<keyword evidence="1" id="KW-0812">Transmembrane</keyword>
<sequence length="162" mass="17989">MVEFQGSPSWAVNLPFYLKCALALIVGSVVVWESAAWPTLIPFFLLIAGTVGIAIAIGLRAATTAQTQIVIDSVRMTMRNGILSRRVASVEMYRVQNVECVSSWWERLMGVGTLVVESSDVNQPRWTLRGMPDVEVLREWMNLAAIARRDAKGIREVNIGRV</sequence>
<gene>
    <name evidence="3" type="ORF">PAMC26510_29690</name>
</gene>